<dbReference type="InterPro" id="IPR013099">
    <property type="entry name" value="K_chnl_dom"/>
</dbReference>
<dbReference type="PANTHER" id="PTHR11003:SF110">
    <property type="entry name" value="POTASSIUM CHANNEL DOMAIN-CONTAINING PROTEIN"/>
    <property type="match status" value="1"/>
</dbReference>
<feature type="compositionally biased region" description="Polar residues" evidence="9">
    <location>
        <begin position="547"/>
        <end position="561"/>
    </location>
</feature>
<sequence>MDQQLREIEGLLETSAHPVSEDAATKIKKYVKLVLPHVALVAVVCLYAVIGAYIFYRLESPNEDRLKSVGKALITDMRGNLVAMIRTGRGSREEWRDSIEGELYRFNDKIYRAFKEQYVRYADVRVTPSYQWSMRKEDGDRSKRHRNTKLRGEKGEKMWTASSALFFAATTMATIGYGNIVPATSSGRIACVVFALFGAPLAIITIGDLGKFLSECTIWLYKEMKKVRALLRARWRRFRGLSKENDAESQSSSAHTLDWEDLVMDKTEVPVFMVFTILLLYIAFGGILFSFLEGWTYMDAFYYSFISLTTIGFGDIVPENHDYIVLMLAYLGIGLAVTTMCIDLVGIQYIQKIHYFGRKFRGTDLLHLLKRKRMIERRLAMGQGEEILQMYIQQMQNQLPDPVVVEQQWEEDKASSHLEWQIDDALVNSQYSYDYPLAIHVPSPSVLSIRSYHPPSVYTSSSASARSLMLKQYRSSRGESWDESGPSISEHCSLSTEPSVHIRQAYWDNYHSPNPSLSSFEYEVPLPSPDYEGIALSARRSRRLRSCPSNVTIPTSQSVRNRSLPDSARQQPDLCTPHDPLLLSPPLSFRISEPFMLSKLAVLCDSPPPDVPVAFESPPVPLSSSYKTVQPLELSYPHCSVPRIVNEVAVHGIPRLQLSDSYPSPSPRSYNSTSRFRSPLYTISERRQSHLEESEDPAPLMKRKKQRREAKKNNPLHEVDWLNVSPRVLQLVKEDLPKLFEHVRSGSSSSSSIVLVSPRTPIGLACMEDWDSYIRMLEEYSKPYERLVYEPITLETMKTSSGDVATSQPTAAATPLTTKPKMVPTKTSVQKLHSAAIIAPAAGVAVRKPTELSVTMLPPVARPPPPSSPTPPPKDPTPPPVPTTLHIPSSPPPSPTPPQLPTPVTPTASAPCPEAVPCTSGISTPPREPSPPRIHLPTKVPMPRMAAPIFVDVQSEIEVLPEEHEYVPEQSGTMSTSRPAVEDSSSEDENDGNHDLDLGAFELVDSGMTAESLLSTEDPVIFHKDLPVHSVHHDTVQTEAALANLMSAPSSMLTGAIPPTMVEDNYCFVVDGERVRMGDILGDDQWWRHTSRPTKYFYSEDLRQFHRVNCIAVKGKVITAKLATGAVQVQATASAAAASSTSTPRSSVSGASARSHNRDNKVPLSHVYKVIRFYSFWKTCTSFHRIVTMIDRVTDDRNVNPDFKKRLFVQYLWRNAKPVEKARVQKEFDPRRQRLLRFVTEPGSRKRFVEDDSCMFAVILEDGNAPIMRAPLLRMSNFDRDESEDSTIDFPIEVNASPVRLGKEDDEVLFHYGDTSEPIPVFSVDEKPLDGPSTLTNTLTCPIKYISKVPPSLVSDNLCFICDGDEVTVDDILMESQWWKQTSNSTRFYSSDNLTTFHQVTLLTCRGEMRGAYRSRSRGGGIAKVSLHKVFRVSRYFSSWKTCPGFHRIVSVISPVTEGGEKSYNFKKRIFIQYFWRDEKPQDRAIVTKEYIDFRMRQSASPRSSLAPPATSIVSKSSYPWRTHRDSLGNVSPNSISRSRASVKFRAIAKTLSLRAWSRRQSTTASIMSNHLRTDNKSGPSNISFS</sequence>
<keyword evidence="13" id="KW-1185">Reference proteome</keyword>
<comment type="similarity">
    <text evidence="8">Belongs to the two pore domain potassium channel (TC 1.A.1.8) family.</text>
</comment>
<feature type="region of interest" description="Disordered" evidence="9">
    <location>
        <begin position="965"/>
        <end position="996"/>
    </location>
</feature>
<feature type="compositionally biased region" description="Pro residues" evidence="9">
    <location>
        <begin position="860"/>
        <end position="882"/>
    </location>
</feature>
<evidence type="ECO:0000313" key="13">
    <source>
        <dbReference type="Proteomes" id="UP001176961"/>
    </source>
</evidence>
<comment type="caution">
    <text evidence="12">The sequence shown here is derived from an EMBL/GenBank/DDBJ whole genome shotgun (WGS) entry which is preliminary data.</text>
</comment>
<protein>
    <recommendedName>
        <fullName evidence="11">Potassium channel domain-containing protein</fullName>
    </recommendedName>
</protein>
<proteinExistence type="inferred from homology"/>
<feature type="compositionally biased region" description="Basic residues" evidence="9">
    <location>
        <begin position="701"/>
        <end position="710"/>
    </location>
</feature>
<evidence type="ECO:0000256" key="5">
    <source>
        <dbReference type="ARBA" id="ARBA00023065"/>
    </source>
</evidence>
<feature type="compositionally biased region" description="Pro residues" evidence="9">
    <location>
        <begin position="889"/>
        <end position="904"/>
    </location>
</feature>
<feature type="domain" description="Potassium channel" evidence="11">
    <location>
        <begin position="157"/>
        <end position="214"/>
    </location>
</feature>
<keyword evidence="3 8" id="KW-0812">Transmembrane</keyword>
<feature type="region of interest" description="Disordered" evidence="9">
    <location>
        <begin position="1134"/>
        <end position="1158"/>
    </location>
</feature>
<keyword evidence="6 10" id="KW-0472">Membrane</keyword>
<accession>A0AA36HB10</accession>
<dbReference type="InterPro" id="IPR003280">
    <property type="entry name" value="2pore_dom_K_chnl"/>
</dbReference>
<feature type="transmembrane region" description="Helical" evidence="10">
    <location>
        <begin position="186"/>
        <end position="206"/>
    </location>
</feature>
<dbReference type="Gene3D" id="1.10.287.70">
    <property type="match status" value="1"/>
</dbReference>
<dbReference type="GO" id="GO:0030322">
    <property type="term" value="P:stabilization of membrane potential"/>
    <property type="evidence" value="ECO:0007669"/>
    <property type="project" value="TreeGrafter"/>
</dbReference>
<organism evidence="12 13">
    <name type="scientific">Cylicocyclus nassatus</name>
    <name type="common">Nematode worm</name>
    <dbReference type="NCBI Taxonomy" id="53992"/>
    <lineage>
        <taxon>Eukaryota</taxon>
        <taxon>Metazoa</taxon>
        <taxon>Ecdysozoa</taxon>
        <taxon>Nematoda</taxon>
        <taxon>Chromadorea</taxon>
        <taxon>Rhabditida</taxon>
        <taxon>Rhabditina</taxon>
        <taxon>Rhabditomorpha</taxon>
        <taxon>Strongyloidea</taxon>
        <taxon>Strongylidae</taxon>
        <taxon>Cylicocyclus</taxon>
    </lineage>
</organism>
<evidence type="ECO:0000313" key="12">
    <source>
        <dbReference type="EMBL" id="CAJ0607258.1"/>
    </source>
</evidence>
<feature type="transmembrane region" description="Helical" evidence="10">
    <location>
        <begin position="159"/>
        <end position="180"/>
    </location>
</feature>
<gene>
    <name evidence="12" type="ORF">CYNAS_LOCUS19241</name>
</gene>
<dbReference type="PRINTS" id="PR01333">
    <property type="entry name" value="2POREKCHANEL"/>
</dbReference>
<feature type="transmembrane region" description="Helical" evidence="10">
    <location>
        <begin position="269"/>
        <end position="288"/>
    </location>
</feature>
<dbReference type="GO" id="GO:0015271">
    <property type="term" value="F:outward rectifier potassium channel activity"/>
    <property type="evidence" value="ECO:0007669"/>
    <property type="project" value="TreeGrafter"/>
</dbReference>
<evidence type="ECO:0000256" key="1">
    <source>
        <dbReference type="ARBA" id="ARBA00004141"/>
    </source>
</evidence>
<evidence type="ECO:0000256" key="6">
    <source>
        <dbReference type="ARBA" id="ARBA00023136"/>
    </source>
</evidence>
<dbReference type="SUPFAM" id="SSF81324">
    <property type="entry name" value="Voltage-gated potassium channels"/>
    <property type="match status" value="2"/>
</dbReference>
<keyword evidence="2 8" id="KW-0813">Transport</keyword>
<feature type="domain" description="Potassium channel" evidence="11">
    <location>
        <begin position="277"/>
        <end position="348"/>
    </location>
</feature>
<evidence type="ECO:0000256" key="10">
    <source>
        <dbReference type="SAM" id="Phobius"/>
    </source>
</evidence>
<dbReference type="Proteomes" id="UP001176961">
    <property type="component" value="Unassembled WGS sequence"/>
</dbReference>
<evidence type="ECO:0000256" key="7">
    <source>
        <dbReference type="ARBA" id="ARBA00023303"/>
    </source>
</evidence>
<evidence type="ECO:0000259" key="11">
    <source>
        <dbReference type="Pfam" id="PF07885"/>
    </source>
</evidence>
<feature type="region of interest" description="Disordered" evidence="9">
    <location>
        <begin position="686"/>
        <end position="712"/>
    </location>
</feature>
<dbReference type="GO" id="GO:0005886">
    <property type="term" value="C:plasma membrane"/>
    <property type="evidence" value="ECO:0007669"/>
    <property type="project" value="TreeGrafter"/>
</dbReference>
<keyword evidence="5 8" id="KW-0406">Ion transport</keyword>
<dbReference type="EMBL" id="CATQJL010000316">
    <property type="protein sequence ID" value="CAJ0607258.1"/>
    <property type="molecule type" value="Genomic_DNA"/>
</dbReference>
<feature type="transmembrane region" description="Helical" evidence="10">
    <location>
        <begin position="34"/>
        <end position="56"/>
    </location>
</feature>
<feature type="region of interest" description="Disordered" evidence="9">
    <location>
        <begin position="856"/>
        <end position="939"/>
    </location>
</feature>
<dbReference type="Pfam" id="PF07885">
    <property type="entry name" value="Ion_trans_2"/>
    <property type="match status" value="2"/>
</dbReference>
<evidence type="ECO:0000256" key="9">
    <source>
        <dbReference type="SAM" id="MobiDB-lite"/>
    </source>
</evidence>
<dbReference type="GO" id="GO:0022841">
    <property type="term" value="F:potassium ion leak channel activity"/>
    <property type="evidence" value="ECO:0007669"/>
    <property type="project" value="TreeGrafter"/>
</dbReference>
<evidence type="ECO:0000256" key="4">
    <source>
        <dbReference type="ARBA" id="ARBA00022989"/>
    </source>
</evidence>
<feature type="transmembrane region" description="Helical" evidence="10">
    <location>
        <begin position="324"/>
        <end position="350"/>
    </location>
</feature>
<evidence type="ECO:0000256" key="2">
    <source>
        <dbReference type="ARBA" id="ARBA00022448"/>
    </source>
</evidence>
<evidence type="ECO:0000256" key="8">
    <source>
        <dbReference type="RuleBase" id="RU003857"/>
    </source>
</evidence>
<keyword evidence="7 8" id="KW-0407">Ion channel</keyword>
<comment type="subcellular location">
    <subcellularLocation>
        <location evidence="1">Membrane</location>
        <topology evidence="1">Multi-pass membrane protein</topology>
    </subcellularLocation>
</comment>
<name>A0AA36HB10_CYLNA</name>
<evidence type="ECO:0000256" key="3">
    <source>
        <dbReference type="ARBA" id="ARBA00022692"/>
    </source>
</evidence>
<keyword evidence="4 10" id="KW-1133">Transmembrane helix</keyword>
<feature type="compositionally biased region" description="Low complexity" evidence="9">
    <location>
        <begin position="1134"/>
        <end position="1153"/>
    </location>
</feature>
<feature type="region of interest" description="Disordered" evidence="9">
    <location>
        <begin position="547"/>
        <end position="577"/>
    </location>
</feature>
<dbReference type="PANTHER" id="PTHR11003">
    <property type="entry name" value="POTASSIUM CHANNEL, SUBFAMILY K"/>
    <property type="match status" value="1"/>
</dbReference>
<reference evidence="12" key="1">
    <citation type="submission" date="2023-07" db="EMBL/GenBank/DDBJ databases">
        <authorList>
            <consortium name="CYATHOMIX"/>
        </authorList>
    </citation>
    <scope>NUCLEOTIDE SEQUENCE</scope>
    <source>
        <strain evidence="12">N/A</strain>
    </source>
</reference>